<keyword evidence="1" id="KW-1133">Transmembrane helix</keyword>
<dbReference type="AlphaFoldDB" id="A0A858BSD1"/>
<sequence length="60" mass="6708">MEEKKMIFNIIGLIIGIMILGAGIYYFIKEKNDQESRKIYLITSGVGAAVLLGFLLKMVV</sequence>
<reference evidence="2 3" key="1">
    <citation type="submission" date="2020-02" db="EMBL/GenBank/DDBJ databases">
        <authorList>
            <person name="Kim Y.B."/>
            <person name="Roh S.W."/>
        </authorList>
    </citation>
    <scope>NUCLEOTIDE SEQUENCE [LARGE SCALE GENOMIC DNA]</scope>
    <source>
        <strain evidence="2 3">DSM 103574</strain>
    </source>
</reference>
<accession>A0A858BSD1</accession>
<proteinExistence type="predicted"/>
<organism evidence="2 3">
    <name type="scientific">Aminipila butyrica</name>
    <dbReference type="NCBI Taxonomy" id="433296"/>
    <lineage>
        <taxon>Bacteria</taxon>
        <taxon>Bacillati</taxon>
        <taxon>Bacillota</taxon>
        <taxon>Clostridia</taxon>
        <taxon>Peptostreptococcales</taxon>
        <taxon>Anaerovoracaceae</taxon>
        <taxon>Aminipila</taxon>
    </lineage>
</organism>
<feature type="transmembrane region" description="Helical" evidence="1">
    <location>
        <begin position="6"/>
        <end position="27"/>
    </location>
</feature>
<dbReference type="EMBL" id="CP048649">
    <property type="protein sequence ID" value="QIB68881.1"/>
    <property type="molecule type" value="Genomic_DNA"/>
</dbReference>
<evidence type="ECO:0000256" key="1">
    <source>
        <dbReference type="SAM" id="Phobius"/>
    </source>
</evidence>
<evidence type="ECO:0000313" key="2">
    <source>
        <dbReference type="EMBL" id="QIB68881.1"/>
    </source>
</evidence>
<keyword evidence="1" id="KW-0472">Membrane</keyword>
<evidence type="ECO:0000313" key="3">
    <source>
        <dbReference type="Proteomes" id="UP000466848"/>
    </source>
</evidence>
<protein>
    <submittedName>
        <fullName evidence="2">Uncharacterized protein</fullName>
    </submittedName>
</protein>
<name>A0A858BSD1_9FIRM</name>
<gene>
    <name evidence="2" type="ORF">Ami103574_05900</name>
</gene>
<feature type="transmembrane region" description="Helical" evidence="1">
    <location>
        <begin position="39"/>
        <end position="59"/>
    </location>
</feature>
<dbReference type="Proteomes" id="UP000466848">
    <property type="component" value="Chromosome"/>
</dbReference>
<keyword evidence="3" id="KW-1185">Reference proteome</keyword>
<dbReference type="KEGG" id="abut:Ami103574_05900"/>
<keyword evidence="1" id="KW-0812">Transmembrane</keyword>